<dbReference type="InterPro" id="IPR013783">
    <property type="entry name" value="Ig-like_fold"/>
</dbReference>
<dbReference type="Gene3D" id="2.60.40.290">
    <property type="match status" value="1"/>
</dbReference>
<name>A0ABT0L016_9GAMM</name>
<evidence type="ECO:0000256" key="5">
    <source>
        <dbReference type="ARBA" id="ARBA00023295"/>
    </source>
</evidence>
<dbReference type="EC" id="3.2.1.52" evidence="3"/>
<dbReference type="InterPro" id="IPR012291">
    <property type="entry name" value="CBM2_carb-bd_dom_sf"/>
</dbReference>
<dbReference type="InterPro" id="IPR029018">
    <property type="entry name" value="Hex-like_dom2"/>
</dbReference>
<evidence type="ECO:0000256" key="6">
    <source>
        <dbReference type="ARBA" id="ARBA00030512"/>
    </source>
</evidence>
<dbReference type="InterPro" id="IPR017853">
    <property type="entry name" value="GH"/>
</dbReference>
<dbReference type="InterPro" id="IPR014756">
    <property type="entry name" value="Ig_E-set"/>
</dbReference>
<dbReference type="Gene3D" id="2.60.40.10">
    <property type="entry name" value="Immunoglobulins"/>
    <property type="match status" value="1"/>
</dbReference>
<reference evidence="10 11" key="1">
    <citation type="submission" date="2022-01" db="EMBL/GenBank/DDBJ databases">
        <title>Whole genome-based taxonomy of the Shewanellaceae.</title>
        <authorList>
            <person name="Martin-Rodriguez A.J."/>
        </authorList>
    </citation>
    <scope>NUCLEOTIDE SEQUENCE [LARGE SCALE GENOMIC DNA]</scope>
    <source>
        <strain evidence="10 11">JCM 17801</strain>
    </source>
</reference>
<evidence type="ECO:0000259" key="9">
    <source>
        <dbReference type="SMART" id="SM01081"/>
    </source>
</evidence>
<organism evidence="10 11">
    <name type="scientific">Shewanella aestuarii</name>
    <dbReference type="NCBI Taxonomy" id="1028752"/>
    <lineage>
        <taxon>Bacteria</taxon>
        <taxon>Pseudomonadati</taxon>
        <taxon>Pseudomonadota</taxon>
        <taxon>Gammaproteobacteria</taxon>
        <taxon>Alteromonadales</taxon>
        <taxon>Shewanellaceae</taxon>
        <taxon>Shewanella</taxon>
    </lineage>
</organism>
<dbReference type="Proteomes" id="UP001203212">
    <property type="component" value="Unassembled WGS sequence"/>
</dbReference>
<dbReference type="InterPro" id="IPR015883">
    <property type="entry name" value="Glyco_hydro_20_cat"/>
</dbReference>
<dbReference type="PRINTS" id="PR00738">
    <property type="entry name" value="GLHYDRLASE20"/>
</dbReference>
<dbReference type="SMART" id="SM01081">
    <property type="entry name" value="CHB_HEX"/>
    <property type="match status" value="1"/>
</dbReference>
<dbReference type="CDD" id="cd02847">
    <property type="entry name" value="E_set_Chitobiase_C"/>
    <property type="match status" value="1"/>
</dbReference>
<dbReference type="InterPro" id="IPR004867">
    <property type="entry name" value="CHB_C_dom"/>
</dbReference>
<protein>
    <recommendedName>
        <fullName evidence="3">beta-N-acetylhexosaminidase</fullName>
        <ecNumber evidence="3">3.2.1.52</ecNumber>
    </recommendedName>
    <alternativeName>
        <fullName evidence="6">Beta-N-acetylhexosaminidase</fullName>
    </alternativeName>
    <alternativeName>
        <fullName evidence="7">N-acetyl-beta-glucosaminidase</fullName>
    </alternativeName>
</protein>
<dbReference type="SUPFAM" id="SSF49384">
    <property type="entry name" value="Carbohydrate-binding domain"/>
    <property type="match status" value="1"/>
</dbReference>
<dbReference type="SUPFAM" id="SSF81296">
    <property type="entry name" value="E set domains"/>
    <property type="match status" value="1"/>
</dbReference>
<dbReference type="InterPro" id="IPR025705">
    <property type="entry name" value="Beta_hexosaminidase_sua/sub"/>
</dbReference>
<feature type="chain" id="PRO_5046584613" description="beta-N-acetylhexosaminidase" evidence="8">
    <location>
        <begin position="19"/>
        <end position="898"/>
    </location>
</feature>
<comment type="catalytic activity">
    <reaction evidence="1">
        <text>Hydrolysis of terminal non-reducing N-acetyl-D-hexosamine residues in N-acetyl-beta-D-hexosaminides.</text>
        <dbReference type="EC" id="3.2.1.52"/>
    </reaction>
</comment>
<keyword evidence="8" id="KW-0732">Signal</keyword>
<keyword evidence="5" id="KW-0326">Glycosidase</keyword>
<accession>A0ABT0L016</accession>
<dbReference type="Pfam" id="PF03173">
    <property type="entry name" value="CHB_HEX"/>
    <property type="match status" value="1"/>
</dbReference>
<evidence type="ECO:0000313" key="11">
    <source>
        <dbReference type="Proteomes" id="UP001203212"/>
    </source>
</evidence>
<dbReference type="PROSITE" id="PS51257">
    <property type="entry name" value="PROKAR_LIPOPROTEIN"/>
    <property type="match status" value="1"/>
</dbReference>
<dbReference type="Pfam" id="PF03174">
    <property type="entry name" value="CHB_HEX_C"/>
    <property type="match status" value="1"/>
</dbReference>
<dbReference type="Pfam" id="PF00728">
    <property type="entry name" value="Glyco_hydro_20"/>
    <property type="match status" value="1"/>
</dbReference>
<dbReference type="InterPro" id="IPR015882">
    <property type="entry name" value="HEX_bac_N"/>
</dbReference>
<gene>
    <name evidence="10" type="ORF">L2689_07370</name>
</gene>
<evidence type="ECO:0000256" key="4">
    <source>
        <dbReference type="ARBA" id="ARBA00022801"/>
    </source>
</evidence>
<dbReference type="SUPFAM" id="SSF55545">
    <property type="entry name" value="beta-N-acetylhexosaminidase-like domain"/>
    <property type="match status" value="1"/>
</dbReference>
<dbReference type="Gene3D" id="3.30.379.10">
    <property type="entry name" value="Chitobiase/beta-hexosaminidase domain 2-like"/>
    <property type="match status" value="1"/>
</dbReference>
<keyword evidence="11" id="KW-1185">Reference proteome</keyword>
<dbReference type="SUPFAM" id="SSF51445">
    <property type="entry name" value="(Trans)glycosidases"/>
    <property type="match status" value="1"/>
</dbReference>
<dbReference type="InterPro" id="IPR008965">
    <property type="entry name" value="CBM2/CBM3_carb-bd_dom_sf"/>
</dbReference>
<sequence length="898" mass="100390">MKTTWALSAIMMSLSLTACSPSQSTTSTPTSSATATWQQSHLAEFADELIVKYRLVSNLPEEACPADAKVDERCFIAEIDFTSPKDMLHGDWEIYFSQMRPVQTVLNDEFDIQRVKGDLHRLTPTDKFAGFKAGQVKTLRFRGELWQLSETDFMPNYYIVAKDANGIELAPQIISSTRVEIDADTGMEVRPYVEAFVDAKRQYQRSDKDKLVWAKPGVLFEQNKAVSVEPALTANSLLPTPKTQVLLDNAKAVSLSQGITLDTQSLTETKLNLDDIQAALARLERIGVPQSDNGVKVTFAALSPVDSLKMGSYQLTVADAGIVIKASEPSGFSYGIASIASLVNLNDLTINAMQINDSPRYQYRGMHVDVSRNFHSKQFLLDLIDQMAAYKLNKLHLHMGDDEGWRLEIDGLPELTDIGSKRCHDVTESSCILPQLGSGPFADTKVNGYYTKADYIDIIQYADARQIQVIPSMDMPGHSRAAIKSMDARYRNLMAKGDEQAAKEFVLTDPDDTTQYSSVQYYDDNTLNVCMESTYHFVDKVITEIAALHTQAGQPLTTYHIGADETAGAWLESPICHDFIVNNQYGVKDIKLVGPYFIERVANMLAEKGIQPAGWSDGMSHTNPANMPPNSQSNVWDVVSHKGYQRAHQQVNNGWTTILSNPEVLYFDFPYEADPKEHGYYWASRGLNSKHIFSFMPGNLPANAEQWLDIEGNPFEADDRPQVDDNGQQTSGPIVAGKTFDGIQGQLWSETLRSDQTVEYMIYPRLLMLAERAWHKPEWEVPYQHDGAVYNQSTQNFTAQMRQQQASEWQKMANHLGHKELAKLDKAGIEYRVPTVGATVDEKGVLTANIAFPGLQIEYKEQGKAWLPYLNPVVVKDQVEVRAITPDGKRKGRSQVVN</sequence>
<dbReference type="Pfam" id="PF02838">
    <property type="entry name" value="Glyco_hydro_20b"/>
    <property type="match status" value="1"/>
</dbReference>
<dbReference type="PANTHER" id="PTHR22600">
    <property type="entry name" value="BETA-HEXOSAMINIDASE"/>
    <property type="match status" value="1"/>
</dbReference>
<dbReference type="Gene3D" id="3.20.20.80">
    <property type="entry name" value="Glycosidases"/>
    <property type="match status" value="1"/>
</dbReference>
<dbReference type="PANTHER" id="PTHR22600:SF57">
    <property type="entry name" value="BETA-N-ACETYLHEXOSAMINIDASE"/>
    <property type="match status" value="1"/>
</dbReference>
<feature type="signal peptide" evidence="8">
    <location>
        <begin position="1"/>
        <end position="18"/>
    </location>
</feature>
<evidence type="ECO:0000256" key="2">
    <source>
        <dbReference type="ARBA" id="ARBA00006285"/>
    </source>
</evidence>
<feature type="domain" description="Chitobiase/beta-hexosaminidases N-terminal" evidence="9">
    <location>
        <begin position="47"/>
        <end position="218"/>
    </location>
</feature>
<evidence type="ECO:0000256" key="3">
    <source>
        <dbReference type="ARBA" id="ARBA00012663"/>
    </source>
</evidence>
<dbReference type="CDD" id="cd06569">
    <property type="entry name" value="GH20_Sm-chitobiase-like"/>
    <property type="match status" value="1"/>
</dbReference>
<dbReference type="RefSeq" id="WP_188841247.1">
    <property type="nucleotide sequence ID" value="NZ_BMOT01000006.1"/>
</dbReference>
<evidence type="ECO:0000256" key="7">
    <source>
        <dbReference type="ARBA" id="ARBA00033000"/>
    </source>
</evidence>
<keyword evidence="4" id="KW-0378">Hydrolase</keyword>
<dbReference type="InterPro" id="IPR004866">
    <property type="entry name" value="CHB/HEX_N_dom"/>
</dbReference>
<proteinExistence type="inferred from homology"/>
<evidence type="ECO:0000256" key="8">
    <source>
        <dbReference type="SAM" id="SignalP"/>
    </source>
</evidence>
<evidence type="ECO:0000313" key="10">
    <source>
        <dbReference type="EMBL" id="MCL1117073.1"/>
    </source>
</evidence>
<dbReference type="EMBL" id="JAKILK010000002">
    <property type="protein sequence ID" value="MCL1117073.1"/>
    <property type="molecule type" value="Genomic_DNA"/>
</dbReference>
<comment type="similarity">
    <text evidence="2">Belongs to the glycosyl hydrolase 20 family.</text>
</comment>
<evidence type="ECO:0000256" key="1">
    <source>
        <dbReference type="ARBA" id="ARBA00001231"/>
    </source>
</evidence>
<comment type="caution">
    <text evidence="10">The sequence shown here is derived from an EMBL/GenBank/DDBJ whole genome shotgun (WGS) entry which is preliminary data.</text>
</comment>